<dbReference type="STRING" id="29760.F6HCS6"/>
<keyword evidence="7" id="KW-1185">Reference proteome</keyword>
<evidence type="ECO:0000313" key="6">
    <source>
        <dbReference type="EMBL" id="CCB50021.1"/>
    </source>
</evidence>
<evidence type="ECO:0000256" key="3">
    <source>
        <dbReference type="ARBA" id="ARBA00022490"/>
    </source>
</evidence>
<dbReference type="HOGENOM" id="CLU_201541_0_0_1"/>
<name>F6HCS6_VITVI</name>
<evidence type="ECO:0000313" key="7">
    <source>
        <dbReference type="Proteomes" id="UP000009183"/>
    </source>
</evidence>
<evidence type="ECO:0000256" key="2">
    <source>
        <dbReference type="ARBA" id="ARBA00005620"/>
    </source>
</evidence>
<dbReference type="Gene3D" id="1.20.5.110">
    <property type="match status" value="1"/>
</dbReference>
<dbReference type="GO" id="GO:0031209">
    <property type="term" value="C:SCAR complex"/>
    <property type="evidence" value="ECO:0007669"/>
    <property type="project" value="InterPro"/>
</dbReference>
<evidence type="ECO:0000256" key="4">
    <source>
        <dbReference type="ARBA" id="ARBA00023054"/>
    </source>
</evidence>
<organism evidence="6 7">
    <name type="scientific">Vitis vinifera</name>
    <name type="common">Grape</name>
    <dbReference type="NCBI Taxonomy" id="29760"/>
    <lineage>
        <taxon>Eukaryota</taxon>
        <taxon>Viridiplantae</taxon>
        <taxon>Streptophyta</taxon>
        <taxon>Embryophyta</taxon>
        <taxon>Tracheophyta</taxon>
        <taxon>Spermatophyta</taxon>
        <taxon>Magnoliopsida</taxon>
        <taxon>eudicotyledons</taxon>
        <taxon>Gunneridae</taxon>
        <taxon>Pentapetalae</taxon>
        <taxon>rosids</taxon>
        <taxon>Vitales</taxon>
        <taxon>Vitaceae</taxon>
        <taxon>Viteae</taxon>
        <taxon>Vitis</taxon>
    </lineage>
</organism>
<dbReference type="AlphaFoldDB" id="F6HCS6"/>
<keyword evidence="4" id="KW-0175">Coiled coil</keyword>
<protein>
    <recommendedName>
        <fullName evidence="8">Protein BRICK 1</fullName>
    </recommendedName>
</protein>
<dbReference type="PaxDb" id="29760-VIT_00s0211g00050.t01"/>
<evidence type="ECO:0000256" key="5">
    <source>
        <dbReference type="ARBA" id="ARBA00023212"/>
    </source>
</evidence>
<dbReference type="eggNOG" id="ENOG502S3PY">
    <property type="taxonomic scope" value="Eukaryota"/>
</dbReference>
<dbReference type="OrthoDB" id="1883432at2759"/>
<dbReference type="GO" id="GO:0005856">
    <property type="term" value="C:cytoskeleton"/>
    <property type="evidence" value="ECO:0007669"/>
    <property type="project" value="UniProtKB-SubCell"/>
</dbReference>
<proteinExistence type="inferred from homology"/>
<dbReference type="GO" id="GO:0044877">
    <property type="term" value="F:protein-containing complex binding"/>
    <property type="evidence" value="ECO:0007669"/>
    <property type="project" value="InterPro"/>
</dbReference>
<comment type="subcellular location">
    <subcellularLocation>
        <location evidence="1">Cytoplasm</location>
        <location evidence="1">Cytoskeleton</location>
    </subcellularLocation>
</comment>
<evidence type="ECO:0000256" key="1">
    <source>
        <dbReference type="ARBA" id="ARBA00004245"/>
    </source>
</evidence>
<keyword evidence="5" id="KW-0206">Cytoskeleton</keyword>
<dbReference type="EMBL" id="FN595522">
    <property type="protein sequence ID" value="CCB50021.1"/>
    <property type="molecule type" value="Genomic_DNA"/>
</dbReference>
<dbReference type="FunCoup" id="F6HCS6">
    <property type="interactions" value="2654"/>
</dbReference>
<sequence length="54" mass="6321">MARAGGITNAVNVGIAVQADWENREFISHISLNIRRLFEFLVQFVVRNDQWVRY</sequence>
<dbReference type="Proteomes" id="UP000009183">
    <property type="component" value="Unassembled WGS sequence, unordered"/>
</dbReference>
<dbReference type="InParanoid" id="F6HCS6"/>
<reference evidence="7" key="1">
    <citation type="journal article" date="2007" name="Nature">
        <title>The grapevine genome sequence suggests ancestral hexaploidization in major angiosperm phyla.</title>
        <authorList>
            <consortium name="The French-Italian Public Consortium for Grapevine Genome Characterization."/>
            <person name="Jaillon O."/>
            <person name="Aury J.-M."/>
            <person name="Noel B."/>
            <person name="Policriti A."/>
            <person name="Clepet C."/>
            <person name="Casagrande A."/>
            <person name="Choisne N."/>
            <person name="Aubourg S."/>
            <person name="Vitulo N."/>
            <person name="Jubin C."/>
            <person name="Vezzi A."/>
            <person name="Legeai F."/>
            <person name="Hugueney P."/>
            <person name="Dasilva C."/>
            <person name="Horner D."/>
            <person name="Mica E."/>
            <person name="Jublot D."/>
            <person name="Poulain J."/>
            <person name="Bruyere C."/>
            <person name="Billault A."/>
            <person name="Segurens B."/>
            <person name="Gouyvenoux M."/>
            <person name="Ugarte E."/>
            <person name="Cattonaro F."/>
            <person name="Anthouard V."/>
            <person name="Vico V."/>
            <person name="Del Fabbro C."/>
            <person name="Alaux M."/>
            <person name="Di Gaspero G."/>
            <person name="Dumas V."/>
            <person name="Felice N."/>
            <person name="Paillard S."/>
            <person name="Juman I."/>
            <person name="Moroldo M."/>
            <person name="Scalabrin S."/>
            <person name="Canaguier A."/>
            <person name="Le Clainche I."/>
            <person name="Malacrida G."/>
            <person name="Durand E."/>
            <person name="Pesole G."/>
            <person name="Laucou V."/>
            <person name="Chatelet P."/>
            <person name="Merdinoglu D."/>
            <person name="Delledonne M."/>
            <person name="Pezzotti M."/>
            <person name="Lecharny A."/>
            <person name="Scarpelli C."/>
            <person name="Artiguenave F."/>
            <person name="Pe M.E."/>
            <person name="Valle G."/>
            <person name="Morgante M."/>
            <person name="Caboche M."/>
            <person name="Adam-Blondon A.-F."/>
            <person name="Weissenbach J."/>
            <person name="Quetier F."/>
            <person name="Wincker P."/>
        </authorList>
    </citation>
    <scope>NUCLEOTIDE SEQUENCE [LARGE SCALE GENOMIC DNA]</scope>
    <source>
        <strain evidence="7">cv. Pinot noir / PN40024</strain>
    </source>
</reference>
<dbReference type="GO" id="GO:0007015">
    <property type="term" value="P:actin filament organization"/>
    <property type="evidence" value="ECO:0007669"/>
    <property type="project" value="InterPro"/>
</dbReference>
<accession>F6HCS6</accession>
<keyword evidence="3" id="KW-0963">Cytoplasm</keyword>
<evidence type="ECO:0008006" key="8">
    <source>
        <dbReference type="Google" id="ProtNLM"/>
    </source>
</evidence>
<dbReference type="PANTHER" id="PTHR33668:SF1">
    <property type="entry name" value="PROTEIN BRICK1"/>
    <property type="match status" value="1"/>
</dbReference>
<dbReference type="InterPro" id="IPR033378">
    <property type="entry name" value="BRICK1"/>
</dbReference>
<gene>
    <name evidence="6" type="ORF">VIT_00s0211g00050</name>
</gene>
<comment type="similarity">
    <text evidence="2">Belongs to the BRK1 family.</text>
</comment>
<dbReference type="PANTHER" id="PTHR33668">
    <property type="entry name" value="PROTEIN BRICK1"/>
    <property type="match status" value="1"/>
</dbReference>
<dbReference type="ExpressionAtlas" id="F6HCS6">
    <property type="expression patterns" value="baseline"/>
</dbReference>